<dbReference type="AlphaFoldDB" id="A0A1B9GW10"/>
<keyword evidence="1" id="KW-1133">Transmembrane helix</keyword>
<keyword evidence="1" id="KW-0812">Transmembrane</keyword>
<feature type="transmembrane region" description="Helical" evidence="1">
    <location>
        <begin position="53"/>
        <end position="73"/>
    </location>
</feature>
<name>A0A1B9GW10_9TREE</name>
<feature type="transmembrane region" description="Helical" evidence="1">
    <location>
        <begin position="119"/>
        <end position="139"/>
    </location>
</feature>
<accession>A0A1B9GW10</accession>
<organism evidence="2 3">
    <name type="scientific">Kwoniella heveanensis BCC8398</name>
    <dbReference type="NCBI Taxonomy" id="1296120"/>
    <lineage>
        <taxon>Eukaryota</taxon>
        <taxon>Fungi</taxon>
        <taxon>Dikarya</taxon>
        <taxon>Basidiomycota</taxon>
        <taxon>Agaricomycotina</taxon>
        <taxon>Tremellomycetes</taxon>
        <taxon>Tremellales</taxon>
        <taxon>Cryptococcaceae</taxon>
        <taxon>Kwoniella</taxon>
    </lineage>
</organism>
<gene>
    <name evidence="2" type="ORF">I316_03242</name>
</gene>
<protein>
    <submittedName>
        <fullName evidence="2">Uncharacterized protein</fullName>
    </submittedName>
</protein>
<sequence>MPNEPLFASQQPATQLLLHSSLKYAQLTSMVVPPLYVLRTLVLRRKPFSIKGLMHTSIGGAAVGGVIGAGLGYGEQAVGRRLERIRSDASQIRTNDYSIISATLSALLIPALFLKRAPLPSLVLGGASIGLGVGVWARLGEKIGKGQGLRAEDVTGDVPGVGDAVKKV</sequence>
<keyword evidence="1" id="KW-0472">Membrane</keyword>
<proteinExistence type="predicted"/>
<evidence type="ECO:0000313" key="2">
    <source>
        <dbReference type="EMBL" id="OCF35199.1"/>
    </source>
</evidence>
<evidence type="ECO:0000256" key="1">
    <source>
        <dbReference type="SAM" id="Phobius"/>
    </source>
</evidence>
<evidence type="ECO:0000313" key="3">
    <source>
        <dbReference type="Proteomes" id="UP000092666"/>
    </source>
</evidence>
<dbReference type="OrthoDB" id="2524788at2759"/>
<keyword evidence="3" id="KW-1185">Reference proteome</keyword>
<reference evidence="3" key="2">
    <citation type="submission" date="2013-12" db="EMBL/GenBank/DDBJ databases">
        <title>Evolution of pathogenesis and genome organization in the Tremellales.</title>
        <authorList>
            <person name="Cuomo C."/>
            <person name="Litvintseva A."/>
            <person name="Heitman J."/>
            <person name="Chen Y."/>
            <person name="Sun S."/>
            <person name="Springer D."/>
            <person name="Dromer F."/>
            <person name="Young S."/>
            <person name="Zeng Q."/>
            <person name="Chapman S."/>
            <person name="Gujja S."/>
            <person name="Saif S."/>
            <person name="Birren B."/>
        </authorList>
    </citation>
    <scope>NUCLEOTIDE SEQUENCE [LARGE SCALE GENOMIC DNA]</scope>
    <source>
        <strain evidence="3">BCC8398</strain>
    </source>
</reference>
<reference evidence="2 3" key="1">
    <citation type="submission" date="2013-07" db="EMBL/GenBank/DDBJ databases">
        <title>The Genome Sequence of Cryptococcus heveanensis BCC8398.</title>
        <authorList>
            <consortium name="The Broad Institute Genome Sequencing Platform"/>
            <person name="Cuomo C."/>
            <person name="Litvintseva A."/>
            <person name="Chen Y."/>
            <person name="Heitman J."/>
            <person name="Sun S."/>
            <person name="Springer D."/>
            <person name="Dromer F."/>
            <person name="Young S.K."/>
            <person name="Zeng Q."/>
            <person name="Gargeya S."/>
            <person name="Fitzgerald M."/>
            <person name="Abouelleil A."/>
            <person name="Alvarado L."/>
            <person name="Berlin A.M."/>
            <person name="Chapman S.B."/>
            <person name="Dewar J."/>
            <person name="Goldberg J."/>
            <person name="Griggs A."/>
            <person name="Gujja S."/>
            <person name="Hansen M."/>
            <person name="Howarth C."/>
            <person name="Imamovic A."/>
            <person name="Larimer J."/>
            <person name="McCowan C."/>
            <person name="Murphy C."/>
            <person name="Pearson M."/>
            <person name="Priest M."/>
            <person name="Roberts A."/>
            <person name="Saif S."/>
            <person name="Shea T."/>
            <person name="Sykes S."/>
            <person name="Wortman J."/>
            <person name="Nusbaum C."/>
            <person name="Birren B."/>
        </authorList>
    </citation>
    <scope>NUCLEOTIDE SEQUENCE [LARGE SCALE GENOMIC DNA]</scope>
    <source>
        <strain evidence="2 3">BCC8398</strain>
    </source>
</reference>
<dbReference type="Proteomes" id="UP000092666">
    <property type="component" value="Unassembled WGS sequence"/>
</dbReference>
<feature type="transmembrane region" description="Helical" evidence="1">
    <location>
        <begin position="94"/>
        <end position="113"/>
    </location>
</feature>
<dbReference type="EMBL" id="KI669500">
    <property type="protein sequence ID" value="OCF35199.1"/>
    <property type="molecule type" value="Genomic_DNA"/>
</dbReference>